<accession>A0A931AR40</accession>
<proteinExistence type="predicted"/>
<sequence>MSYEKEIKKVLSSGKDELDKKIEIIAIITSAIEENLNIKPVVVGDQAVEFYTTGGYSTMDIDIICESSIADIDEILSNLGFTRDQKYWVYDDEELELAIEVPSGPLAGDKERITKVHTPNGHTAYFIGIEDILIDRLNAYAHWKENWQEEWILGMMILNYDGIDWDYIQNRAKNELVEDNLNELKFKAKKVIENDIDN</sequence>
<keyword evidence="2" id="KW-1185">Reference proteome</keyword>
<gene>
    <name evidence="1" type="ORF">I0Q91_05635</name>
</gene>
<evidence type="ECO:0000313" key="2">
    <source>
        <dbReference type="Proteomes" id="UP000621436"/>
    </source>
</evidence>
<organism evidence="1 2">
    <name type="scientific">Halonatronomonas betaini</name>
    <dbReference type="NCBI Taxonomy" id="2778430"/>
    <lineage>
        <taxon>Bacteria</taxon>
        <taxon>Bacillati</taxon>
        <taxon>Bacillota</taxon>
        <taxon>Clostridia</taxon>
        <taxon>Halanaerobiales</taxon>
        <taxon>Halarsenatibacteraceae</taxon>
        <taxon>Halonatronomonas</taxon>
    </lineage>
</organism>
<dbReference type="AlphaFoldDB" id="A0A931AR40"/>
<dbReference type="RefSeq" id="WP_270453451.1">
    <property type="nucleotide sequence ID" value="NZ_JADPIE010000003.1"/>
</dbReference>
<protein>
    <submittedName>
        <fullName evidence="1">UbiD family decarboxylase</fullName>
    </submittedName>
</protein>
<dbReference type="EMBL" id="JADPIE010000003">
    <property type="protein sequence ID" value="MBF8436549.1"/>
    <property type="molecule type" value="Genomic_DNA"/>
</dbReference>
<dbReference type="Proteomes" id="UP000621436">
    <property type="component" value="Unassembled WGS sequence"/>
</dbReference>
<name>A0A931AR40_9FIRM</name>
<comment type="caution">
    <text evidence="1">The sequence shown here is derived from an EMBL/GenBank/DDBJ whole genome shotgun (WGS) entry which is preliminary data.</text>
</comment>
<evidence type="ECO:0000313" key="1">
    <source>
        <dbReference type="EMBL" id="MBF8436549.1"/>
    </source>
</evidence>
<reference evidence="1" key="1">
    <citation type="submission" date="2020-11" db="EMBL/GenBank/DDBJ databases">
        <title>Halonatronomonas betainensis gen. nov., sp. nov. a novel haloalkaliphilic representative of the family Halanaerobiacae capable of betaine degradation.</title>
        <authorList>
            <person name="Boltyanskaya Y."/>
            <person name="Kevbrin V."/>
            <person name="Detkova E."/>
            <person name="Grouzdev D.S."/>
            <person name="Koziaeva V."/>
            <person name="Zhilina T."/>
        </authorList>
    </citation>
    <scope>NUCLEOTIDE SEQUENCE</scope>
    <source>
        <strain evidence="1">Z-7014</strain>
    </source>
</reference>